<accession>D4CSK8</accession>
<dbReference type="InterPro" id="IPR000209">
    <property type="entry name" value="Peptidase_S8/S53_dom"/>
</dbReference>
<dbReference type="Pfam" id="PF00082">
    <property type="entry name" value="Peptidase_S8"/>
    <property type="match status" value="1"/>
</dbReference>
<sequence>MKQIKNLEVNMRVRLAKEDVNSNYKVSLNDVSREKDFVKILEDYNIKYKKTEYFKDFFMYKLIDINSKFIMILQEKASNYIKYIEPVSIYSLPLQIEDEDGEIPVVYPEENKDYVTLGVIDNGIAHIKHLDPWIKRVHTRFLKEETSATHGTFVSGIALYGDKLENREIVKNEPFYLLDATVLSATTIEEDDLLKNIALAVEENHKRVKIWNLSLSVRLAIEEDTFSDFGVVLDHLQKTYGVLIFKSGGNGGNFMKKLPKGKLYHGSDSLLSIVVGAINDERYASNYSRVGLGPKGTIKPDLASYGGELSLGDDGKMVMDGVKSFSRNGNVASSSGTSFATARISSLATIIYQNICKDFKNFSDFNPVLLKALIIHSAKNTDKNLSMEEIGYGIPSTSTEILSYFKNKNIKIFNGVMEKNKEIELDASFFNYEKDIKIKLTLVYDTEFDYSQKGDYIKSDIKIKDISENERNLTRKFEGILERNKKLELYSDNNIKKNYTLIIEKLN</sequence>
<dbReference type="GO" id="GO:0006508">
    <property type="term" value="P:proteolysis"/>
    <property type="evidence" value="ECO:0007669"/>
    <property type="project" value="InterPro"/>
</dbReference>
<evidence type="ECO:0000259" key="1">
    <source>
        <dbReference type="Pfam" id="PF00082"/>
    </source>
</evidence>
<dbReference type="Gene3D" id="3.40.50.200">
    <property type="entry name" value="Peptidase S8/S53 domain"/>
    <property type="match status" value="1"/>
</dbReference>
<dbReference type="InterPro" id="IPR034074">
    <property type="entry name" value="Y4bN_pept_dom"/>
</dbReference>
<dbReference type="GO" id="GO:0004252">
    <property type="term" value="F:serine-type endopeptidase activity"/>
    <property type="evidence" value="ECO:0007669"/>
    <property type="project" value="InterPro"/>
</dbReference>
<dbReference type="Proteomes" id="UP000003748">
    <property type="component" value="Unassembled WGS sequence"/>
</dbReference>
<evidence type="ECO:0000313" key="2">
    <source>
        <dbReference type="EMBL" id="EFE87644.1"/>
    </source>
</evidence>
<dbReference type="AlphaFoldDB" id="D4CSK8"/>
<name>D4CSK8_9FUSO</name>
<organism evidence="2 3">
    <name type="scientific">Fusobacterium periodonticum ATCC 33693</name>
    <dbReference type="NCBI Taxonomy" id="546275"/>
    <lineage>
        <taxon>Bacteria</taxon>
        <taxon>Fusobacteriati</taxon>
        <taxon>Fusobacteriota</taxon>
        <taxon>Fusobacteriia</taxon>
        <taxon>Fusobacteriales</taxon>
        <taxon>Fusobacteriaceae</taxon>
        <taxon>Fusobacterium</taxon>
    </lineage>
</organism>
<dbReference type="STRING" id="546275.FUSPEROL_00367"/>
<reference evidence="2 3" key="1">
    <citation type="submission" date="2010-02" db="EMBL/GenBank/DDBJ databases">
        <authorList>
            <person name="Weinstock G."/>
            <person name="Sodergren E."/>
            <person name="Clifton S."/>
            <person name="Fulton L."/>
            <person name="Fulton B."/>
            <person name="Courtney L."/>
            <person name="Fronick C."/>
            <person name="Harrison M."/>
            <person name="Strong C."/>
            <person name="Farmer C."/>
            <person name="Delahaunty K."/>
            <person name="Markovic C."/>
            <person name="Hall O."/>
            <person name="Minx P."/>
            <person name="Tomlinson C."/>
            <person name="Mitreva M."/>
            <person name="Nelson J."/>
            <person name="Hou S."/>
            <person name="Wollam A."/>
            <person name="Pepin K.H."/>
            <person name="Johnson M."/>
            <person name="Bhonagiri V."/>
            <person name="Zhang X."/>
            <person name="Suruliraj S."/>
            <person name="Warren W."/>
            <person name="Chinwalla A."/>
            <person name="Mardis E.R."/>
            <person name="Wilson R.K."/>
        </authorList>
    </citation>
    <scope>NUCLEOTIDE SEQUENCE [LARGE SCALE GENOMIC DNA]</scope>
    <source>
        <strain evidence="2 3">ATCC 33693</strain>
    </source>
</reference>
<gene>
    <name evidence="2" type="ORF">FUSPEROL_00367</name>
</gene>
<feature type="domain" description="Peptidase S8/S53" evidence="1">
    <location>
        <begin position="115"/>
        <end position="393"/>
    </location>
</feature>
<dbReference type="HOGENOM" id="CLU_042642_0_0_0"/>
<dbReference type="CDD" id="cd04847">
    <property type="entry name" value="Peptidases_S8_Subtilisin_like_2"/>
    <property type="match status" value="1"/>
</dbReference>
<evidence type="ECO:0000313" key="3">
    <source>
        <dbReference type="Proteomes" id="UP000003748"/>
    </source>
</evidence>
<dbReference type="SUPFAM" id="SSF52743">
    <property type="entry name" value="Subtilisin-like"/>
    <property type="match status" value="1"/>
</dbReference>
<proteinExistence type="predicted"/>
<protein>
    <recommendedName>
        <fullName evidence="1">Peptidase S8/S53 domain-containing protein</fullName>
    </recommendedName>
</protein>
<comment type="caution">
    <text evidence="2">The sequence shown here is derived from an EMBL/GenBank/DDBJ whole genome shotgun (WGS) entry which is preliminary data.</text>
</comment>
<dbReference type="eggNOG" id="COG1404">
    <property type="taxonomic scope" value="Bacteria"/>
</dbReference>
<dbReference type="InterPro" id="IPR036852">
    <property type="entry name" value="Peptidase_S8/S53_dom_sf"/>
</dbReference>
<dbReference type="EMBL" id="ACJY01000028">
    <property type="protein sequence ID" value="EFE87644.1"/>
    <property type="molecule type" value="Genomic_DNA"/>
</dbReference>